<feature type="domain" description="Cytochrome c" evidence="7">
    <location>
        <begin position="75"/>
        <end position="173"/>
    </location>
</feature>
<evidence type="ECO:0000259" key="7">
    <source>
        <dbReference type="PROSITE" id="PS51007"/>
    </source>
</evidence>
<dbReference type="OrthoDB" id="9805828at2"/>
<dbReference type="Gene3D" id="1.10.760.10">
    <property type="entry name" value="Cytochrome c-like domain"/>
    <property type="match status" value="1"/>
</dbReference>
<reference evidence="8 9" key="1">
    <citation type="submission" date="2015-09" db="EMBL/GenBank/DDBJ databases">
        <authorList>
            <person name="Jackson K.R."/>
            <person name="Lunt B.L."/>
            <person name="Fisher J.N.B."/>
            <person name="Gardner A.V."/>
            <person name="Bailey M.E."/>
            <person name="Deus L.M."/>
            <person name="Earl A.S."/>
            <person name="Gibby P.D."/>
            <person name="Hartmann K.A."/>
            <person name="Liu J.E."/>
            <person name="Manci A.M."/>
            <person name="Nielsen D.A."/>
            <person name="Solomon M.B."/>
            <person name="Breakwell D.P."/>
            <person name="Burnett S.H."/>
            <person name="Grose J.H."/>
        </authorList>
    </citation>
    <scope>NUCLEOTIDE SEQUENCE [LARGE SCALE GENOMIC DNA]</scope>
    <source>
        <strain evidence="8 9">CECT 7799</strain>
    </source>
</reference>
<gene>
    <name evidence="8" type="primary">cycM</name>
    <name evidence="8" type="ORF">JSE7799_01380</name>
</gene>
<keyword evidence="9" id="KW-1185">Reference proteome</keyword>
<dbReference type="Pfam" id="PF00034">
    <property type="entry name" value="Cytochrom_C"/>
    <property type="match status" value="1"/>
</dbReference>
<dbReference type="GO" id="GO:0009055">
    <property type="term" value="F:electron transfer activity"/>
    <property type="evidence" value="ECO:0007669"/>
    <property type="project" value="InterPro"/>
</dbReference>
<evidence type="ECO:0000256" key="3">
    <source>
        <dbReference type="ARBA" id="ARBA00022723"/>
    </source>
</evidence>
<evidence type="ECO:0000256" key="4">
    <source>
        <dbReference type="ARBA" id="ARBA00022982"/>
    </source>
</evidence>
<keyword evidence="3 6" id="KW-0479">Metal-binding</keyword>
<evidence type="ECO:0000256" key="5">
    <source>
        <dbReference type="ARBA" id="ARBA00023004"/>
    </source>
</evidence>
<keyword evidence="5 6" id="KW-0408">Iron</keyword>
<dbReference type="PRINTS" id="PR00604">
    <property type="entry name" value="CYTCHRMECIAB"/>
</dbReference>
<dbReference type="GO" id="GO:0020037">
    <property type="term" value="F:heme binding"/>
    <property type="evidence" value="ECO:0007669"/>
    <property type="project" value="InterPro"/>
</dbReference>
<evidence type="ECO:0000313" key="8">
    <source>
        <dbReference type="EMBL" id="CUH38235.1"/>
    </source>
</evidence>
<evidence type="ECO:0000256" key="1">
    <source>
        <dbReference type="ARBA" id="ARBA00022448"/>
    </source>
</evidence>
<organism evidence="8 9">
    <name type="scientific">Jannaschia seosinensis</name>
    <dbReference type="NCBI Taxonomy" id="313367"/>
    <lineage>
        <taxon>Bacteria</taxon>
        <taxon>Pseudomonadati</taxon>
        <taxon>Pseudomonadota</taxon>
        <taxon>Alphaproteobacteria</taxon>
        <taxon>Rhodobacterales</taxon>
        <taxon>Roseobacteraceae</taxon>
        <taxon>Jannaschia</taxon>
    </lineage>
</organism>
<accession>A0A0M7B9P5</accession>
<keyword evidence="2 6" id="KW-0349">Heme</keyword>
<dbReference type="SUPFAM" id="SSF46626">
    <property type="entry name" value="Cytochrome c"/>
    <property type="match status" value="1"/>
</dbReference>
<dbReference type="Proteomes" id="UP000049455">
    <property type="component" value="Unassembled WGS sequence"/>
</dbReference>
<evidence type="ECO:0000256" key="2">
    <source>
        <dbReference type="ARBA" id="ARBA00022617"/>
    </source>
</evidence>
<sequence>MDTMTITKAVGAGCGALLIFLLGGWAAEGLYHVGGEAHEGEEIVQGYAIEVADAGEAAEVSDEPEIPFEEVFVNASAEAGERLWRQCAACHKLDGSNATGPYLNGVVGRDKGAVDGYSYSDTLATMEGDWTPENLSSFLHAPNDYAPGTKMAYRGMSDIEDRANLIAYLASVGG</sequence>
<evidence type="ECO:0000256" key="6">
    <source>
        <dbReference type="PROSITE-ProRule" id="PRU00433"/>
    </source>
</evidence>
<dbReference type="AlphaFoldDB" id="A0A0M7B9P5"/>
<name>A0A0M7B9P5_9RHOB</name>
<dbReference type="GO" id="GO:0046872">
    <property type="term" value="F:metal ion binding"/>
    <property type="evidence" value="ECO:0007669"/>
    <property type="project" value="UniProtKB-KW"/>
</dbReference>
<dbReference type="PROSITE" id="PS51007">
    <property type="entry name" value="CYTC"/>
    <property type="match status" value="1"/>
</dbReference>
<dbReference type="EMBL" id="CYPR01000085">
    <property type="protein sequence ID" value="CUH38235.1"/>
    <property type="molecule type" value="Genomic_DNA"/>
</dbReference>
<keyword evidence="1" id="KW-0813">Transport</keyword>
<evidence type="ECO:0000313" key="9">
    <source>
        <dbReference type="Proteomes" id="UP000049455"/>
    </source>
</evidence>
<dbReference type="PANTHER" id="PTHR11961">
    <property type="entry name" value="CYTOCHROME C"/>
    <property type="match status" value="1"/>
</dbReference>
<dbReference type="InterPro" id="IPR002327">
    <property type="entry name" value="Cyt_c_1A/1B"/>
</dbReference>
<dbReference type="InterPro" id="IPR036909">
    <property type="entry name" value="Cyt_c-like_dom_sf"/>
</dbReference>
<keyword evidence="4" id="KW-0249">Electron transport</keyword>
<dbReference type="STRING" id="313367.JSE7799_01380"/>
<protein>
    <submittedName>
        <fullName evidence="8">Cytochrome c552</fullName>
    </submittedName>
</protein>
<proteinExistence type="predicted"/>
<dbReference type="InterPro" id="IPR009056">
    <property type="entry name" value="Cyt_c-like_dom"/>
</dbReference>